<gene>
    <name evidence="5" type="ORF">BC781_103614</name>
</gene>
<evidence type="ECO:0000313" key="6">
    <source>
        <dbReference type="Proteomes" id="UP000245535"/>
    </source>
</evidence>
<dbReference type="RefSeq" id="WP_109619246.1">
    <property type="nucleotide sequence ID" value="NZ_QGDO01000003.1"/>
</dbReference>
<dbReference type="Proteomes" id="UP000245535">
    <property type="component" value="Unassembled WGS sequence"/>
</dbReference>
<evidence type="ECO:0000256" key="1">
    <source>
        <dbReference type="PROSITE-ProRule" id="PRU01330"/>
    </source>
</evidence>
<feature type="domain" description="GS catalytic" evidence="4">
    <location>
        <begin position="174"/>
        <end position="605"/>
    </location>
</feature>
<dbReference type="InterPro" id="IPR052725">
    <property type="entry name" value="GS_Type-3"/>
</dbReference>
<dbReference type="EMBL" id="QGDO01000003">
    <property type="protein sequence ID" value="PWJ42362.1"/>
    <property type="molecule type" value="Genomic_DNA"/>
</dbReference>
<dbReference type="PROSITE" id="PS00181">
    <property type="entry name" value="GLNA_ATP"/>
    <property type="match status" value="1"/>
</dbReference>
<dbReference type="InterPro" id="IPR014746">
    <property type="entry name" value="Gln_synth/guanido_kin_cat_dom"/>
</dbReference>
<keyword evidence="6" id="KW-1185">Reference proteome</keyword>
<comment type="caution">
    <text evidence="5">The sequence shown here is derived from an EMBL/GenBank/DDBJ whole genome shotgun (WGS) entry which is preliminary data.</text>
</comment>
<reference evidence="5 6" key="1">
    <citation type="submission" date="2018-03" db="EMBL/GenBank/DDBJ databases">
        <title>Genomic Encyclopedia of Archaeal and Bacterial Type Strains, Phase II (KMG-II): from individual species to whole genera.</title>
        <authorList>
            <person name="Goeker M."/>
        </authorList>
    </citation>
    <scope>NUCLEOTIDE SEQUENCE [LARGE SCALE GENOMIC DNA]</scope>
    <source>
        <strain evidence="5 6">DSM 28229</strain>
    </source>
</reference>
<dbReference type="InterPro" id="IPR040577">
    <property type="entry name" value="Gln-synt_C"/>
</dbReference>
<dbReference type="OrthoDB" id="9807095at2"/>
<evidence type="ECO:0000256" key="2">
    <source>
        <dbReference type="RuleBase" id="RU000384"/>
    </source>
</evidence>
<dbReference type="Pfam" id="PF00120">
    <property type="entry name" value="Gln-synt_C"/>
    <property type="match status" value="1"/>
</dbReference>
<protein>
    <submittedName>
        <fullName evidence="5">Glutamine synthetase</fullName>
    </submittedName>
</protein>
<dbReference type="GO" id="GO:0006542">
    <property type="term" value="P:glutamine biosynthetic process"/>
    <property type="evidence" value="ECO:0007669"/>
    <property type="project" value="InterPro"/>
</dbReference>
<name>A0A315ZAP4_SEDFL</name>
<dbReference type="SMART" id="SM01230">
    <property type="entry name" value="Gln-synt_C"/>
    <property type="match status" value="1"/>
</dbReference>
<dbReference type="GO" id="GO:0004356">
    <property type="term" value="F:glutamine synthetase activity"/>
    <property type="evidence" value="ECO:0007669"/>
    <property type="project" value="InterPro"/>
</dbReference>
<dbReference type="InterPro" id="IPR022147">
    <property type="entry name" value="GSIII_N"/>
</dbReference>
<dbReference type="InterPro" id="IPR027303">
    <property type="entry name" value="Gln_synth_gly_rich_site"/>
</dbReference>
<dbReference type="PROSITE" id="PS51986">
    <property type="entry name" value="GS_BETA_GRASP"/>
    <property type="match status" value="1"/>
</dbReference>
<sequence>MTNLRLNAIEVSQQRSKEKLTSKKYSEFFGENSFGLSDMKQTLAPAIYEKVVAAIENGEKVSQETAEAVAAVLKQWALDKGATHCTHWFQPLTGSAAEKHDSFFDAHKGIEKFSGETLLQQEPDASSFPNGGIRSTNMARGYTVWDPSSPAFIVDETLCIPTVFVSYTGETLDYKAPLLKTVDAVSNAAADVAKYFDENVTKVSASLGCEQEYFVIDKAFYAARPDLYMTGRTLFGAKPPKGQQLDDHYFGSIAPRVFEFMKDFEARALALGIPVSTRHNEVAPGQFEVAPVYEEINVGVDHNLLMMDVMQKCADEHDLKVLLHEKPFAGLNGSGKHNNWSLITDTGRNLFKPENSLYFLTFLVNTLKAVHNRADVLRASIASVGNDHRLGANEAPPAIISVFLGSTLTAFLDEVEATGIISLDDSDSTYVDLGINKIPAMKLDNTDRNRTSPFAFTGNKFEFRAVGSTANCGTPMTVLNTIMAEQLQNFKTEVDALIAQGADKEAAIKDVLVRYITETKAIRFEGDGYSQEWVEEAERRGLSNVKDTPNALDFFVTPESIEMFSKMGIFSEKEIVARHDVWSEIYATKLTIETEVMNEIAINKVIPAAARYMKQLSDTAKGMKEVGVDASGIVTTITELSAAVTQVKDHATAMAAELENVLAIEDVSEQAKALCKNVKGLHHDAIREAVDKLELLVDDAEWPLPKYSEMLFLK</sequence>
<evidence type="ECO:0000259" key="4">
    <source>
        <dbReference type="PROSITE" id="PS51987"/>
    </source>
</evidence>
<comment type="similarity">
    <text evidence="1 2">Belongs to the glutamine synthetase family.</text>
</comment>
<dbReference type="Gene3D" id="1.20.120.1560">
    <property type="match status" value="1"/>
</dbReference>
<proteinExistence type="inferred from homology"/>
<dbReference type="Pfam" id="PF12437">
    <property type="entry name" value="GSIII_N"/>
    <property type="match status" value="1"/>
</dbReference>
<organism evidence="5 6">
    <name type="scientific">Sediminitomix flava</name>
    <dbReference type="NCBI Taxonomy" id="379075"/>
    <lineage>
        <taxon>Bacteria</taxon>
        <taxon>Pseudomonadati</taxon>
        <taxon>Bacteroidota</taxon>
        <taxon>Cytophagia</taxon>
        <taxon>Cytophagales</taxon>
        <taxon>Flammeovirgaceae</taxon>
        <taxon>Sediminitomix</taxon>
    </lineage>
</organism>
<dbReference type="Pfam" id="PF18318">
    <property type="entry name" value="Gln-synt_C-ter"/>
    <property type="match status" value="1"/>
</dbReference>
<dbReference type="InterPro" id="IPR008147">
    <property type="entry name" value="Gln_synt_N"/>
</dbReference>
<dbReference type="SUPFAM" id="SSF55931">
    <property type="entry name" value="Glutamine synthetase/guanido kinase"/>
    <property type="match status" value="1"/>
</dbReference>
<dbReference type="PANTHER" id="PTHR42974:SF1">
    <property type="entry name" value="TYPE-3 GLUTAMINE SYNTHETASE"/>
    <property type="match status" value="1"/>
</dbReference>
<dbReference type="InterPro" id="IPR008146">
    <property type="entry name" value="Gln_synth_cat_dom"/>
</dbReference>
<accession>A0A315ZAP4</accession>
<evidence type="ECO:0000313" key="5">
    <source>
        <dbReference type="EMBL" id="PWJ42362.1"/>
    </source>
</evidence>
<dbReference type="Gene3D" id="3.30.590.10">
    <property type="entry name" value="Glutamine synthetase/guanido kinase, catalytic domain"/>
    <property type="match status" value="1"/>
</dbReference>
<dbReference type="PROSITE" id="PS51987">
    <property type="entry name" value="GS_CATALYTIC"/>
    <property type="match status" value="1"/>
</dbReference>
<dbReference type="AlphaFoldDB" id="A0A315ZAP4"/>
<feature type="domain" description="GS beta-grasp" evidence="3">
    <location>
        <begin position="83"/>
        <end position="169"/>
    </location>
</feature>
<dbReference type="PANTHER" id="PTHR42974">
    <property type="entry name" value="GLUTAMINE SYNTHETASE"/>
    <property type="match status" value="1"/>
</dbReference>
<evidence type="ECO:0000259" key="3">
    <source>
        <dbReference type="PROSITE" id="PS51986"/>
    </source>
</evidence>